<organism evidence="1 2">
    <name type="scientific">Setaria digitata</name>
    <dbReference type="NCBI Taxonomy" id="48799"/>
    <lineage>
        <taxon>Eukaryota</taxon>
        <taxon>Metazoa</taxon>
        <taxon>Ecdysozoa</taxon>
        <taxon>Nematoda</taxon>
        <taxon>Chromadorea</taxon>
        <taxon>Rhabditida</taxon>
        <taxon>Spirurina</taxon>
        <taxon>Spiruromorpha</taxon>
        <taxon>Filarioidea</taxon>
        <taxon>Setariidae</taxon>
        <taxon>Setaria</taxon>
    </lineage>
</organism>
<evidence type="ECO:0000313" key="2">
    <source>
        <dbReference type="WBParaSite" id="sdigi.contig815.g9817.t1"/>
    </source>
</evidence>
<reference evidence="2" key="1">
    <citation type="submission" date="2022-11" db="UniProtKB">
        <authorList>
            <consortium name="WormBaseParasite"/>
        </authorList>
    </citation>
    <scope>IDENTIFICATION</scope>
</reference>
<dbReference type="WBParaSite" id="sdigi.contig815.g9817.t1">
    <property type="protein sequence ID" value="sdigi.contig815.g9817.t1"/>
    <property type="gene ID" value="sdigi.contig815.g9817"/>
</dbReference>
<keyword evidence="1" id="KW-1185">Reference proteome</keyword>
<protein>
    <submittedName>
        <fullName evidence="2">MSP domain-containing protein</fullName>
    </submittedName>
</protein>
<sequence>MAAVEVASGLDEETNVNTALGTYHLSVAKGKTKPNYEILPVGRENTTIKFKRERNNDGLGRVLLRLRNNSQNLIKWKLRCTTTKITAFPSSNGQITPFDEEKCLLTWICPDSLNTWAQMKPPKLLVSLSLVSDSGEIIGSADVILLTQLDMSGFCAEENLPVHNLIFGSEKSKLNHNQSELFLKTAVDVTEMTPRTINFALDRFQNDVAYVQLNLINSGKREIIWKLMTNNKYITASPSGSGLILAHQTGKCLLSWHLPKHWYTWDKIAPAKLLLLVQIHAGMGKLLDERTAKYIVFPKTDQTCTTDSMPIHQIILVSAKEYASKAKPTMETTMSTERIASEANFTTSKSIGSAIQISGAQFANDEIVWKIGVICSVTVLSYLILKMLLEYDSLI</sequence>
<proteinExistence type="predicted"/>
<evidence type="ECO:0000313" key="1">
    <source>
        <dbReference type="Proteomes" id="UP000887581"/>
    </source>
</evidence>
<accession>A0A915Q7K6</accession>
<dbReference type="AlphaFoldDB" id="A0A915Q7K6"/>
<name>A0A915Q7K6_9BILA</name>
<dbReference type="Proteomes" id="UP000887581">
    <property type="component" value="Unplaced"/>
</dbReference>